<sequence length="196" mass="21277">MSAPVFQAKRDQKRNAGLALFYLAFAAALLAFSGVLDSSVSGRRGMALGFVLAPIMAMLGLLYASRLLENGVQLRVSDEGILFARYSDKVIAWSDIAGIETEEAQTVRIRLHEDSGPSPSWGWMLSYGLLASGNGVSVSMRGLHGTAEQLVTSISRHWAQYRALRDAPKAFDPRARDRQPQAQATTYAGFGKRKAG</sequence>
<feature type="transmembrane region" description="Helical" evidence="2">
    <location>
        <begin position="47"/>
        <end position="65"/>
    </location>
</feature>
<keyword evidence="2" id="KW-1133">Transmembrane helix</keyword>
<keyword evidence="2" id="KW-0812">Transmembrane</keyword>
<gene>
    <name evidence="3" type="ORF">NDO55_01835</name>
</gene>
<feature type="compositionally biased region" description="Basic and acidic residues" evidence="1">
    <location>
        <begin position="170"/>
        <end position="179"/>
    </location>
</feature>
<dbReference type="Proteomes" id="UP001155128">
    <property type="component" value="Unassembled WGS sequence"/>
</dbReference>
<accession>A0A9X2EEM2</accession>
<dbReference type="RefSeq" id="WP_252111873.1">
    <property type="nucleotide sequence ID" value="NZ_JAMSHT010000001.1"/>
</dbReference>
<feature type="transmembrane region" description="Helical" evidence="2">
    <location>
        <begin position="16"/>
        <end position="35"/>
    </location>
</feature>
<keyword evidence="2" id="KW-0472">Membrane</keyword>
<name>A0A9X2EEM2_9SPHN</name>
<proteinExistence type="predicted"/>
<dbReference type="EMBL" id="JAMSHT010000001">
    <property type="protein sequence ID" value="MCM8556560.1"/>
    <property type="molecule type" value="Genomic_DNA"/>
</dbReference>
<evidence type="ECO:0000256" key="1">
    <source>
        <dbReference type="SAM" id="MobiDB-lite"/>
    </source>
</evidence>
<feature type="region of interest" description="Disordered" evidence="1">
    <location>
        <begin position="170"/>
        <end position="196"/>
    </location>
</feature>
<evidence type="ECO:0000256" key="2">
    <source>
        <dbReference type="SAM" id="Phobius"/>
    </source>
</evidence>
<evidence type="ECO:0000313" key="3">
    <source>
        <dbReference type="EMBL" id="MCM8556560.1"/>
    </source>
</evidence>
<comment type="caution">
    <text evidence="3">The sequence shown here is derived from an EMBL/GenBank/DDBJ whole genome shotgun (WGS) entry which is preliminary data.</text>
</comment>
<evidence type="ECO:0008006" key="5">
    <source>
        <dbReference type="Google" id="ProtNLM"/>
    </source>
</evidence>
<reference evidence="3" key="1">
    <citation type="submission" date="2022-06" db="EMBL/GenBank/DDBJ databases">
        <title>Sphingomicrobium sedimins sp. nov., a marine bacterium isolated from tidal flat.</title>
        <authorList>
            <person name="Kim C.-H."/>
            <person name="Yoo Y."/>
            <person name="Kim J.-J."/>
        </authorList>
    </citation>
    <scope>NUCLEOTIDE SEQUENCE</scope>
    <source>
        <strain evidence="3">GRR-S6-50</strain>
    </source>
</reference>
<organism evidence="3 4">
    <name type="scientific">Sphingomicrobium sediminis</name>
    <dbReference type="NCBI Taxonomy" id="2950949"/>
    <lineage>
        <taxon>Bacteria</taxon>
        <taxon>Pseudomonadati</taxon>
        <taxon>Pseudomonadota</taxon>
        <taxon>Alphaproteobacteria</taxon>
        <taxon>Sphingomonadales</taxon>
        <taxon>Sphingomonadaceae</taxon>
        <taxon>Sphingomicrobium</taxon>
    </lineage>
</organism>
<evidence type="ECO:0000313" key="4">
    <source>
        <dbReference type="Proteomes" id="UP001155128"/>
    </source>
</evidence>
<dbReference type="AlphaFoldDB" id="A0A9X2EEM2"/>
<keyword evidence="4" id="KW-1185">Reference proteome</keyword>
<protein>
    <recommendedName>
        <fullName evidence="5">PH domain-containing protein</fullName>
    </recommendedName>
</protein>